<name>A0A7J5YAK2_DISMA</name>
<gene>
    <name evidence="2" type="ORF">F7725_003538</name>
</gene>
<protein>
    <submittedName>
        <fullName evidence="2">Uncharacterized protein</fullName>
    </submittedName>
</protein>
<sequence>MVMTTYVGNAKDQLKLSKLPSKFRPRGFVKPDEREPLWRSGLKTMCEHQARVGPLMVLPAKQKSRPIPAEERSSILDNISRSTMYGSQWRSRINGVGKSIPLNCFSVKDQRKGLLPDSSSTQNHVDVLTLASEQNEDKSGTEKDEDAEEVHELLEKNLS</sequence>
<proteinExistence type="predicted"/>
<organism evidence="2 3">
    <name type="scientific">Dissostichus mawsoni</name>
    <name type="common">Antarctic cod</name>
    <dbReference type="NCBI Taxonomy" id="36200"/>
    <lineage>
        <taxon>Eukaryota</taxon>
        <taxon>Metazoa</taxon>
        <taxon>Chordata</taxon>
        <taxon>Craniata</taxon>
        <taxon>Vertebrata</taxon>
        <taxon>Euteleostomi</taxon>
        <taxon>Actinopterygii</taxon>
        <taxon>Neopterygii</taxon>
        <taxon>Teleostei</taxon>
        <taxon>Neoteleostei</taxon>
        <taxon>Acanthomorphata</taxon>
        <taxon>Eupercaria</taxon>
        <taxon>Perciformes</taxon>
        <taxon>Notothenioidei</taxon>
        <taxon>Nototheniidae</taxon>
        <taxon>Dissostichus</taxon>
    </lineage>
</organism>
<dbReference type="Proteomes" id="UP000518266">
    <property type="component" value="Unassembled WGS sequence"/>
</dbReference>
<feature type="region of interest" description="Disordered" evidence="1">
    <location>
        <begin position="115"/>
        <end position="159"/>
    </location>
</feature>
<evidence type="ECO:0000256" key="1">
    <source>
        <dbReference type="SAM" id="MobiDB-lite"/>
    </source>
</evidence>
<evidence type="ECO:0000313" key="2">
    <source>
        <dbReference type="EMBL" id="KAF3846460.1"/>
    </source>
</evidence>
<evidence type="ECO:0000313" key="3">
    <source>
        <dbReference type="Proteomes" id="UP000518266"/>
    </source>
</evidence>
<reference evidence="2 3" key="1">
    <citation type="submission" date="2020-03" db="EMBL/GenBank/DDBJ databases">
        <title>Dissostichus mawsoni Genome sequencing and assembly.</title>
        <authorList>
            <person name="Park H."/>
        </authorList>
    </citation>
    <scope>NUCLEOTIDE SEQUENCE [LARGE SCALE GENOMIC DNA]</scope>
    <source>
        <strain evidence="2">DM0001</strain>
        <tissue evidence="2">Muscle</tissue>
    </source>
</reference>
<feature type="compositionally biased region" description="Basic and acidic residues" evidence="1">
    <location>
        <begin position="150"/>
        <end position="159"/>
    </location>
</feature>
<dbReference type="AlphaFoldDB" id="A0A7J5YAK2"/>
<keyword evidence="3" id="KW-1185">Reference proteome</keyword>
<dbReference type="EMBL" id="JAAKFY010000014">
    <property type="protein sequence ID" value="KAF3846460.1"/>
    <property type="molecule type" value="Genomic_DNA"/>
</dbReference>
<accession>A0A7J5YAK2</accession>
<comment type="caution">
    <text evidence="2">The sequence shown here is derived from an EMBL/GenBank/DDBJ whole genome shotgun (WGS) entry which is preliminary data.</text>
</comment>